<evidence type="ECO:0000313" key="4">
    <source>
        <dbReference type="Proteomes" id="UP000193309"/>
    </source>
</evidence>
<organism evidence="3 4">
    <name type="scientific">Corynebacterium pollutisoli</name>
    <dbReference type="NCBI Taxonomy" id="1610489"/>
    <lineage>
        <taxon>Bacteria</taxon>
        <taxon>Bacillati</taxon>
        <taxon>Actinomycetota</taxon>
        <taxon>Actinomycetes</taxon>
        <taxon>Mycobacteriales</taxon>
        <taxon>Corynebacteriaceae</taxon>
        <taxon>Corynebacterium</taxon>
    </lineage>
</organism>
<keyword evidence="4" id="KW-1185">Reference proteome</keyword>
<dbReference type="EMBL" id="FXAR01000002">
    <property type="protein sequence ID" value="SMG14933.1"/>
    <property type="molecule type" value="Genomic_DNA"/>
</dbReference>
<dbReference type="Proteomes" id="UP000193309">
    <property type="component" value="Unassembled WGS sequence"/>
</dbReference>
<protein>
    <submittedName>
        <fullName evidence="3">Uncharacterized protein</fullName>
    </submittedName>
</protein>
<reference evidence="4" key="1">
    <citation type="submission" date="2017-04" db="EMBL/GenBank/DDBJ databases">
        <authorList>
            <person name="Varghese N."/>
            <person name="Submissions S."/>
        </authorList>
    </citation>
    <scope>NUCLEOTIDE SEQUENCE [LARGE SCALE GENOMIC DNA]</scope>
    <source>
        <strain evidence="4">VDS</strain>
    </source>
</reference>
<gene>
    <name evidence="2" type="ORF">GX356_02105</name>
    <name evidence="3" type="ORF">SAMN06295981_0700</name>
</gene>
<evidence type="ECO:0000313" key="3">
    <source>
        <dbReference type="EMBL" id="SMG14933.1"/>
    </source>
</evidence>
<evidence type="ECO:0000313" key="2">
    <source>
        <dbReference type="EMBL" id="NLP38504.1"/>
    </source>
</evidence>
<sequence length="178" mass="19090">MAKKQKRTTPPTTTVTVRPLPLTDATSPPRVRTLRARRSGDSFQLLGDALDLGLVSGDVVSCASGADGRRYLSGIVRLREGTLTQVGIHGALCRHHFGEFVDQATDDWHDDGACRIQERGGALFGFWPPEVPADEARLATELSAAEYRLQSAVIPGYSRQALIGHCVVFGPPAAVQAA</sequence>
<dbReference type="OrthoDB" id="9807157at2"/>
<dbReference type="STRING" id="1610489.SAMN06295981_0700"/>
<reference evidence="3" key="2">
    <citation type="submission" date="2017-04" db="EMBL/GenBank/DDBJ databases">
        <authorList>
            <person name="Afonso C.L."/>
            <person name="Miller P.J."/>
            <person name="Scott M.A."/>
            <person name="Spackman E."/>
            <person name="Goraichik I."/>
            <person name="Dimitrov K.M."/>
            <person name="Suarez D.L."/>
            <person name="Swayne D.E."/>
        </authorList>
    </citation>
    <scope>NUCLEOTIDE SEQUENCE [LARGE SCALE GENOMIC DNA]</scope>
    <source>
        <strain evidence="3">VDS</strain>
    </source>
</reference>
<accession>A0A1X7IKA6</accession>
<dbReference type="RefSeq" id="WP_085548872.1">
    <property type="nucleotide sequence ID" value="NZ_FXAR01000002.1"/>
</dbReference>
<evidence type="ECO:0000256" key="1">
    <source>
        <dbReference type="SAM" id="MobiDB-lite"/>
    </source>
</evidence>
<dbReference type="AlphaFoldDB" id="A0A1X7IKA6"/>
<evidence type="ECO:0000313" key="5">
    <source>
        <dbReference type="Proteomes" id="UP000568696"/>
    </source>
</evidence>
<feature type="region of interest" description="Disordered" evidence="1">
    <location>
        <begin position="1"/>
        <end position="27"/>
    </location>
</feature>
<name>A0A1X7IKA6_9CORY</name>
<reference evidence="2 5" key="3">
    <citation type="journal article" date="2020" name="Biotechnol. Biofuels">
        <title>New insights from the biogas microbiome by comprehensive genome-resolved metagenomics of nearly 1600 species originating from multiple anaerobic digesters.</title>
        <authorList>
            <person name="Campanaro S."/>
            <person name="Treu L."/>
            <person name="Rodriguez-R L.M."/>
            <person name="Kovalovszki A."/>
            <person name="Ziels R.M."/>
            <person name="Maus I."/>
            <person name="Zhu X."/>
            <person name="Kougias P.G."/>
            <person name="Basile A."/>
            <person name="Luo G."/>
            <person name="Schluter A."/>
            <person name="Konstantinidis K.T."/>
            <person name="Angelidaki I."/>
        </authorList>
    </citation>
    <scope>NUCLEOTIDE SEQUENCE [LARGE SCALE GENOMIC DNA]</scope>
    <source>
        <strain evidence="2">AS23ysBPME_344</strain>
    </source>
</reference>
<proteinExistence type="predicted"/>
<feature type="compositionally biased region" description="Low complexity" evidence="1">
    <location>
        <begin position="8"/>
        <end position="23"/>
    </location>
</feature>
<dbReference type="Proteomes" id="UP000568696">
    <property type="component" value="Unassembled WGS sequence"/>
</dbReference>
<dbReference type="EMBL" id="JAAYSN010000044">
    <property type="protein sequence ID" value="NLP38504.1"/>
    <property type="molecule type" value="Genomic_DNA"/>
</dbReference>